<feature type="domain" description="CCHC-type" evidence="3">
    <location>
        <begin position="67"/>
        <end position="83"/>
    </location>
</feature>
<evidence type="ECO:0000259" key="3">
    <source>
        <dbReference type="PROSITE" id="PS50158"/>
    </source>
</evidence>
<dbReference type="PROSITE" id="PS50158">
    <property type="entry name" value="ZF_CCHC"/>
    <property type="match status" value="1"/>
</dbReference>
<dbReference type="GO" id="GO:0003676">
    <property type="term" value="F:nucleic acid binding"/>
    <property type="evidence" value="ECO:0007669"/>
    <property type="project" value="InterPro"/>
</dbReference>
<dbReference type="Gene3D" id="4.10.60.10">
    <property type="entry name" value="Zinc finger, CCHC-type"/>
    <property type="match status" value="1"/>
</dbReference>
<keyword evidence="1" id="KW-0862">Zinc</keyword>
<dbReference type="Gramene" id="OGLUM10G02930.1">
    <property type="protein sequence ID" value="OGLUM10G02930.1"/>
    <property type="gene ID" value="OGLUM10G02930"/>
</dbReference>
<feature type="region of interest" description="Disordered" evidence="2">
    <location>
        <begin position="28"/>
        <end position="70"/>
    </location>
</feature>
<dbReference type="Proteomes" id="UP000026961">
    <property type="component" value="Chromosome 10"/>
</dbReference>
<dbReference type="GO" id="GO:0008270">
    <property type="term" value="F:zinc ion binding"/>
    <property type="evidence" value="ECO:0007669"/>
    <property type="project" value="UniProtKB-KW"/>
</dbReference>
<dbReference type="SMART" id="SM00343">
    <property type="entry name" value="ZnF_C2HC"/>
    <property type="match status" value="1"/>
</dbReference>
<feature type="compositionally biased region" description="Basic residues" evidence="2">
    <location>
        <begin position="48"/>
        <end position="58"/>
    </location>
</feature>
<reference evidence="4" key="1">
    <citation type="submission" date="2015-04" db="UniProtKB">
        <authorList>
            <consortium name="EnsemblPlants"/>
        </authorList>
    </citation>
    <scope>IDENTIFICATION</scope>
</reference>
<feature type="compositionally biased region" description="Basic and acidic residues" evidence="2">
    <location>
        <begin position="59"/>
        <end position="69"/>
    </location>
</feature>
<accession>A0A0E0B823</accession>
<evidence type="ECO:0000256" key="2">
    <source>
        <dbReference type="SAM" id="MobiDB-lite"/>
    </source>
</evidence>
<dbReference type="HOGENOM" id="CLU_1996152_0_0_1"/>
<evidence type="ECO:0000313" key="5">
    <source>
        <dbReference type="Proteomes" id="UP000026961"/>
    </source>
</evidence>
<proteinExistence type="predicted"/>
<evidence type="ECO:0000313" key="4">
    <source>
        <dbReference type="EnsemblPlants" id="OGLUM10G02930.1"/>
    </source>
</evidence>
<keyword evidence="1" id="KW-0863">Zinc-finger</keyword>
<reference evidence="4" key="2">
    <citation type="submission" date="2018-05" db="EMBL/GenBank/DDBJ databases">
        <title>OgluRS3 (Oryza glumaepatula Reference Sequence Version 3).</title>
        <authorList>
            <person name="Zhang J."/>
            <person name="Kudrna D."/>
            <person name="Lee S."/>
            <person name="Talag J."/>
            <person name="Welchert J."/>
            <person name="Wing R.A."/>
        </authorList>
    </citation>
    <scope>NUCLEOTIDE SEQUENCE [LARGE SCALE GENOMIC DNA]</scope>
</reference>
<sequence length="125" mass="13816">MTQSAWEAIKTVCIGTRRVHEWLARLKNREQSGESSGTAPDAAANAGSKKRGNRRGRGRGQEHPGDKCRSCGKMGHWAKDCRSKPKKAEAHIAAEDDDEPTLLMARVDGRYRSVSTVNITKIEEN</sequence>
<dbReference type="InterPro" id="IPR036875">
    <property type="entry name" value="Znf_CCHC_sf"/>
</dbReference>
<dbReference type="AlphaFoldDB" id="A0A0E0B823"/>
<dbReference type="InterPro" id="IPR001878">
    <property type="entry name" value="Znf_CCHC"/>
</dbReference>
<keyword evidence="5" id="KW-1185">Reference proteome</keyword>
<organism evidence="4">
    <name type="scientific">Oryza glumipatula</name>
    <dbReference type="NCBI Taxonomy" id="40148"/>
    <lineage>
        <taxon>Eukaryota</taxon>
        <taxon>Viridiplantae</taxon>
        <taxon>Streptophyta</taxon>
        <taxon>Embryophyta</taxon>
        <taxon>Tracheophyta</taxon>
        <taxon>Spermatophyta</taxon>
        <taxon>Magnoliopsida</taxon>
        <taxon>Liliopsida</taxon>
        <taxon>Poales</taxon>
        <taxon>Poaceae</taxon>
        <taxon>BOP clade</taxon>
        <taxon>Oryzoideae</taxon>
        <taxon>Oryzeae</taxon>
        <taxon>Oryzinae</taxon>
        <taxon>Oryza</taxon>
    </lineage>
</organism>
<protein>
    <recommendedName>
        <fullName evidence="3">CCHC-type domain-containing protein</fullName>
    </recommendedName>
</protein>
<dbReference type="SUPFAM" id="SSF57756">
    <property type="entry name" value="Retrovirus zinc finger-like domains"/>
    <property type="match status" value="1"/>
</dbReference>
<dbReference type="Pfam" id="PF00098">
    <property type="entry name" value="zf-CCHC"/>
    <property type="match status" value="1"/>
</dbReference>
<evidence type="ECO:0000256" key="1">
    <source>
        <dbReference type="PROSITE-ProRule" id="PRU00047"/>
    </source>
</evidence>
<dbReference type="EnsemblPlants" id="OGLUM10G02930.1">
    <property type="protein sequence ID" value="OGLUM10G02930.1"/>
    <property type="gene ID" value="OGLUM10G02930"/>
</dbReference>
<keyword evidence="1" id="KW-0479">Metal-binding</keyword>
<name>A0A0E0B823_9ORYZ</name>